<dbReference type="HOGENOM" id="CLU_013756_2_1_1"/>
<dbReference type="GO" id="GO:0016020">
    <property type="term" value="C:membrane"/>
    <property type="evidence" value="ECO:0007669"/>
    <property type="project" value="UniProtKB-SubCell"/>
</dbReference>
<feature type="transmembrane region" description="Helical" evidence="6">
    <location>
        <begin position="416"/>
        <end position="438"/>
    </location>
</feature>
<keyword evidence="4 6" id="KW-0472">Membrane</keyword>
<feature type="transmembrane region" description="Helical" evidence="6">
    <location>
        <begin position="244"/>
        <end position="264"/>
    </location>
</feature>
<sequence length="516" mass="55454">MSSESLRVLEAEPIDSNYDSDLDLTSPDASTALLQDYPESREEPSPPSSSPPRHRHYVRVIALSLVAAIFIEVGDFMERAPMMRLMEDILCRKYYESTAPLGTHITLPIPEQDCKIPAVQGELAMLKGWDAALACIPGLLLALPYGYIADRYGRKIVLLLSLIGVTLGLAWILLVDVRWIWAGNAFLCIGGGSSVIKATIYAIFADVTPENKRAAVFFQFLGAAMLSPVIGVPLSWYIMKTSSILAMEVGLASVICGLVLIFFLPETLDQAKATEAAAHATSGNSLPDGDDMAQSSKMLTIYGVIKGSNFVFAIPVLRTLLISFIIGPVLITSMSFLVQFASDKYHWSIADASFISPFSAIATFIVLVIILPLVYSLLGSRLGFRPAMRDLVVARGSLIFLVLGCLIIGLAPSPGFLIAGTGILSLGAGGIPAIRSLVTSFVHADQVSRLYGVLAVIETIGSLVLNPLFSKSFSWGMSLGGVWSGMVFILAGVITLILSLPVYTVRPPKPEEDVHA</sequence>
<dbReference type="PANTHER" id="PTHR23507:SF1">
    <property type="entry name" value="FI18259P1-RELATED"/>
    <property type="match status" value="1"/>
</dbReference>
<dbReference type="GO" id="GO:0022857">
    <property type="term" value="F:transmembrane transporter activity"/>
    <property type="evidence" value="ECO:0007669"/>
    <property type="project" value="InterPro"/>
</dbReference>
<dbReference type="InterPro" id="IPR020846">
    <property type="entry name" value="MFS_dom"/>
</dbReference>
<feature type="transmembrane region" description="Helical" evidence="6">
    <location>
        <begin position="156"/>
        <end position="174"/>
    </location>
</feature>
<evidence type="ECO:0000256" key="1">
    <source>
        <dbReference type="ARBA" id="ARBA00004141"/>
    </source>
</evidence>
<dbReference type="SUPFAM" id="SSF103473">
    <property type="entry name" value="MFS general substrate transporter"/>
    <property type="match status" value="1"/>
</dbReference>
<dbReference type="EMBL" id="KN832873">
    <property type="protein sequence ID" value="KIN03831.1"/>
    <property type="molecule type" value="Genomic_DNA"/>
</dbReference>
<feature type="transmembrane region" description="Helical" evidence="6">
    <location>
        <begin position="131"/>
        <end position="149"/>
    </location>
</feature>
<dbReference type="Pfam" id="PF07690">
    <property type="entry name" value="MFS_1"/>
    <property type="match status" value="1"/>
</dbReference>
<dbReference type="InterPro" id="IPR036259">
    <property type="entry name" value="MFS_trans_sf"/>
</dbReference>
<feature type="transmembrane region" description="Helical" evidence="6">
    <location>
        <begin position="354"/>
        <end position="378"/>
    </location>
</feature>
<dbReference type="PROSITE" id="PS50850">
    <property type="entry name" value="MFS"/>
    <property type="match status" value="1"/>
</dbReference>
<protein>
    <recommendedName>
        <fullName evidence="7">Major facilitator superfamily (MFS) profile domain-containing protein</fullName>
    </recommendedName>
</protein>
<dbReference type="OrthoDB" id="194139at2759"/>
<evidence type="ECO:0000256" key="5">
    <source>
        <dbReference type="SAM" id="MobiDB-lite"/>
    </source>
</evidence>
<gene>
    <name evidence="8" type="ORF">OIDMADRAFT_143319</name>
</gene>
<feature type="transmembrane region" description="Helical" evidence="6">
    <location>
        <begin position="450"/>
        <end position="469"/>
    </location>
</feature>
<organism evidence="8 9">
    <name type="scientific">Oidiodendron maius (strain Zn)</name>
    <dbReference type="NCBI Taxonomy" id="913774"/>
    <lineage>
        <taxon>Eukaryota</taxon>
        <taxon>Fungi</taxon>
        <taxon>Dikarya</taxon>
        <taxon>Ascomycota</taxon>
        <taxon>Pezizomycotina</taxon>
        <taxon>Leotiomycetes</taxon>
        <taxon>Leotiomycetes incertae sedis</taxon>
        <taxon>Myxotrichaceae</taxon>
        <taxon>Oidiodendron</taxon>
    </lineage>
</organism>
<feature type="transmembrane region" description="Helical" evidence="6">
    <location>
        <begin position="481"/>
        <end position="503"/>
    </location>
</feature>
<proteinExistence type="predicted"/>
<evidence type="ECO:0000256" key="6">
    <source>
        <dbReference type="SAM" id="Phobius"/>
    </source>
</evidence>
<feature type="transmembrane region" description="Helical" evidence="6">
    <location>
        <begin position="390"/>
        <end position="410"/>
    </location>
</feature>
<evidence type="ECO:0000313" key="8">
    <source>
        <dbReference type="EMBL" id="KIN03831.1"/>
    </source>
</evidence>
<comment type="subcellular location">
    <subcellularLocation>
        <location evidence="1">Membrane</location>
        <topology evidence="1">Multi-pass membrane protein</topology>
    </subcellularLocation>
</comment>
<keyword evidence="9" id="KW-1185">Reference proteome</keyword>
<dbReference type="PANTHER" id="PTHR23507">
    <property type="entry name" value="ZGC:174356"/>
    <property type="match status" value="1"/>
</dbReference>
<dbReference type="Proteomes" id="UP000054321">
    <property type="component" value="Unassembled WGS sequence"/>
</dbReference>
<feature type="transmembrane region" description="Helical" evidence="6">
    <location>
        <begin position="216"/>
        <end position="238"/>
    </location>
</feature>
<keyword evidence="3 6" id="KW-1133">Transmembrane helix</keyword>
<dbReference type="InterPro" id="IPR011701">
    <property type="entry name" value="MFS"/>
</dbReference>
<evidence type="ECO:0000259" key="7">
    <source>
        <dbReference type="PROSITE" id="PS50850"/>
    </source>
</evidence>
<dbReference type="AlphaFoldDB" id="A0A0C3H6L3"/>
<dbReference type="Gene3D" id="1.20.1250.20">
    <property type="entry name" value="MFS general substrate transporter like domains"/>
    <property type="match status" value="2"/>
</dbReference>
<reference evidence="9" key="2">
    <citation type="submission" date="2015-01" db="EMBL/GenBank/DDBJ databases">
        <title>Evolutionary Origins and Diversification of the Mycorrhizal Mutualists.</title>
        <authorList>
            <consortium name="DOE Joint Genome Institute"/>
            <consortium name="Mycorrhizal Genomics Consortium"/>
            <person name="Kohler A."/>
            <person name="Kuo A."/>
            <person name="Nagy L.G."/>
            <person name="Floudas D."/>
            <person name="Copeland A."/>
            <person name="Barry K.W."/>
            <person name="Cichocki N."/>
            <person name="Veneault-Fourrey C."/>
            <person name="LaButti K."/>
            <person name="Lindquist E.A."/>
            <person name="Lipzen A."/>
            <person name="Lundell T."/>
            <person name="Morin E."/>
            <person name="Murat C."/>
            <person name="Riley R."/>
            <person name="Ohm R."/>
            <person name="Sun H."/>
            <person name="Tunlid A."/>
            <person name="Henrissat B."/>
            <person name="Grigoriev I.V."/>
            <person name="Hibbett D.S."/>
            <person name="Martin F."/>
        </authorList>
    </citation>
    <scope>NUCLEOTIDE SEQUENCE [LARGE SCALE GENOMIC DNA]</scope>
    <source>
        <strain evidence="9">Zn</strain>
    </source>
</reference>
<name>A0A0C3H6L3_OIDMZ</name>
<keyword evidence="2 6" id="KW-0812">Transmembrane</keyword>
<feature type="transmembrane region" description="Helical" evidence="6">
    <location>
        <begin position="180"/>
        <end position="204"/>
    </location>
</feature>
<evidence type="ECO:0000256" key="2">
    <source>
        <dbReference type="ARBA" id="ARBA00022692"/>
    </source>
</evidence>
<evidence type="ECO:0000256" key="3">
    <source>
        <dbReference type="ARBA" id="ARBA00022989"/>
    </source>
</evidence>
<dbReference type="InParanoid" id="A0A0C3H6L3"/>
<feature type="region of interest" description="Disordered" evidence="5">
    <location>
        <begin position="1"/>
        <end position="53"/>
    </location>
</feature>
<feature type="transmembrane region" description="Helical" evidence="6">
    <location>
        <begin position="320"/>
        <end position="342"/>
    </location>
</feature>
<feature type="domain" description="Major facilitator superfamily (MFS) profile" evidence="7">
    <location>
        <begin position="67"/>
        <end position="510"/>
    </location>
</feature>
<accession>A0A0C3H6L3</accession>
<reference evidence="8 9" key="1">
    <citation type="submission" date="2014-04" db="EMBL/GenBank/DDBJ databases">
        <authorList>
            <consortium name="DOE Joint Genome Institute"/>
            <person name="Kuo A."/>
            <person name="Martino E."/>
            <person name="Perotto S."/>
            <person name="Kohler A."/>
            <person name="Nagy L.G."/>
            <person name="Floudas D."/>
            <person name="Copeland A."/>
            <person name="Barry K.W."/>
            <person name="Cichocki N."/>
            <person name="Veneault-Fourrey C."/>
            <person name="LaButti K."/>
            <person name="Lindquist E.A."/>
            <person name="Lipzen A."/>
            <person name="Lundell T."/>
            <person name="Morin E."/>
            <person name="Murat C."/>
            <person name="Sun H."/>
            <person name="Tunlid A."/>
            <person name="Henrissat B."/>
            <person name="Grigoriev I.V."/>
            <person name="Hibbett D.S."/>
            <person name="Martin F."/>
            <person name="Nordberg H.P."/>
            <person name="Cantor M.N."/>
            <person name="Hua S.X."/>
        </authorList>
    </citation>
    <scope>NUCLEOTIDE SEQUENCE [LARGE SCALE GENOMIC DNA]</scope>
    <source>
        <strain evidence="8 9">Zn</strain>
    </source>
</reference>
<evidence type="ECO:0000256" key="4">
    <source>
        <dbReference type="ARBA" id="ARBA00023136"/>
    </source>
</evidence>
<evidence type="ECO:0000313" key="9">
    <source>
        <dbReference type="Proteomes" id="UP000054321"/>
    </source>
</evidence>